<feature type="transmembrane region" description="Helical" evidence="7">
    <location>
        <begin position="123"/>
        <end position="143"/>
    </location>
</feature>
<dbReference type="EMBL" id="JAULSU010000006">
    <property type="protein sequence ID" value="KAK0614672.1"/>
    <property type="molecule type" value="Genomic_DNA"/>
</dbReference>
<comment type="caution">
    <text evidence="9">The sequence shown here is derived from an EMBL/GenBank/DDBJ whole genome shotgun (WGS) entry which is preliminary data.</text>
</comment>
<evidence type="ECO:0000256" key="5">
    <source>
        <dbReference type="ARBA" id="ARBA00038359"/>
    </source>
</evidence>
<feature type="transmembrane region" description="Helical" evidence="7">
    <location>
        <begin position="44"/>
        <end position="69"/>
    </location>
</feature>
<dbReference type="Proteomes" id="UP001175000">
    <property type="component" value="Unassembled WGS sequence"/>
</dbReference>
<organism evidence="9 10">
    <name type="scientific">Immersiella caudata</name>
    <dbReference type="NCBI Taxonomy" id="314043"/>
    <lineage>
        <taxon>Eukaryota</taxon>
        <taxon>Fungi</taxon>
        <taxon>Dikarya</taxon>
        <taxon>Ascomycota</taxon>
        <taxon>Pezizomycotina</taxon>
        <taxon>Sordariomycetes</taxon>
        <taxon>Sordariomycetidae</taxon>
        <taxon>Sordariales</taxon>
        <taxon>Lasiosphaeriaceae</taxon>
        <taxon>Immersiella</taxon>
    </lineage>
</organism>
<evidence type="ECO:0000313" key="10">
    <source>
        <dbReference type="Proteomes" id="UP001175000"/>
    </source>
</evidence>
<evidence type="ECO:0000313" key="9">
    <source>
        <dbReference type="EMBL" id="KAK0614672.1"/>
    </source>
</evidence>
<accession>A0AA39WFY2</accession>
<reference evidence="9" key="1">
    <citation type="submission" date="2023-06" db="EMBL/GenBank/DDBJ databases">
        <title>Genome-scale phylogeny and comparative genomics of the fungal order Sordariales.</title>
        <authorList>
            <consortium name="Lawrence Berkeley National Laboratory"/>
            <person name="Hensen N."/>
            <person name="Bonometti L."/>
            <person name="Westerberg I."/>
            <person name="Brannstrom I.O."/>
            <person name="Guillou S."/>
            <person name="Cros-Aarteil S."/>
            <person name="Calhoun S."/>
            <person name="Haridas S."/>
            <person name="Kuo A."/>
            <person name="Mondo S."/>
            <person name="Pangilinan J."/>
            <person name="Riley R."/>
            <person name="Labutti K."/>
            <person name="Andreopoulos B."/>
            <person name="Lipzen A."/>
            <person name="Chen C."/>
            <person name="Yanf M."/>
            <person name="Daum C."/>
            <person name="Ng V."/>
            <person name="Clum A."/>
            <person name="Steindorff A."/>
            <person name="Ohm R."/>
            <person name="Martin F."/>
            <person name="Silar P."/>
            <person name="Natvig D."/>
            <person name="Lalanne C."/>
            <person name="Gautier V."/>
            <person name="Ament-Velasquez S.L."/>
            <person name="Kruys A."/>
            <person name="Hutchinson M.I."/>
            <person name="Powell A.J."/>
            <person name="Barry K."/>
            <person name="Miller A.N."/>
            <person name="Grigoriev I.V."/>
            <person name="Debuchy R."/>
            <person name="Gladieux P."/>
            <person name="Thoren M.H."/>
            <person name="Johannesson H."/>
        </authorList>
    </citation>
    <scope>NUCLEOTIDE SEQUENCE</scope>
    <source>
        <strain evidence="9">CBS 606.72</strain>
    </source>
</reference>
<evidence type="ECO:0000256" key="4">
    <source>
        <dbReference type="ARBA" id="ARBA00023136"/>
    </source>
</evidence>
<dbReference type="InterPro" id="IPR049326">
    <property type="entry name" value="Rhodopsin_dom_fungi"/>
</dbReference>
<feature type="domain" description="Rhodopsin" evidence="8">
    <location>
        <begin position="29"/>
        <end position="266"/>
    </location>
</feature>
<feature type="transmembrane region" description="Helical" evidence="7">
    <location>
        <begin position="12"/>
        <end position="32"/>
    </location>
</feature>
<evidence type="ECO:0000256" key="2">
    <source>
        <dbReference type="ARBA" id="ARBA00022692"/>
    </source>
</evidence>
<feature type="transmembrane region" description="Helical" evidence="7">
    <location>
        <begin position="203"/>
        <end position="222"/>
    </location>
</feature>
<keyword evidence="3 7" id="KW-1133">Transmembrane helix</keyword>
<keyword evidence="10" id="KW-1185">Reference proteome</keyword>
<evidence type="ECO:0000256" key="7">
    <source>
        <dbReference type="SAM" id="Phobius"/>
    </source>
</evidence>
<protein>
    <recommendedName>
        <fullName evidence="8">Rhodopsin domain-containing protein</fullName>
    </recommendedName>
</protein>
<comment type="similarity">
    <text evidence="5">Belongs to the SAT4 family.</text>
</comment>
<dbReference type="PANTHER" id="PTHR33048:SF42">
    <property type="entry name" value="INTEGRAL MEMBRANE PROTEIN"/>
    <property type="match status" value="1"/>
</dbReference>
<dbReference type="InterPro" id="IPR052337">
    <property type="entry name" value="SAT4-like"/>
</dbReference>
<comment type="subcellular location">
    <subcellularLocation>
        <location evidence="1">Membrane</location>
        <topology evidence="1">Multi-pass membrane protein</topology>
    </subcellularLocation>
</comment>
<dbReference type="GO" id="GO:0016020">
    <property type="term" value="C:membrane"/>
    <property type="evidence" value="ECO:0007669"/>
    <property type="project" value="UniProtKB-SubCell"/>
</dbReference>
<evidence type="ECO:0000259" key="8">
    <source>
        <dbReference type="Pfam" id="PF20684"/>
    </source>
</evidence>
<dbReference type="PANTHER" id="PTHR33048">
    <property type="entry name" value="PTH11-LIKE INTEGRAL MEMBRANE PROTEIN (AFU_ORTHOLOGUE AFUA_5G11245)"/>
    <property type="match status" value="1"/>
</dbReference>
<name>A0AA39WFY2_9PEZI</name>
<feature type="transmembrane region" description="Helical" evidence="7">
    <location>
        <begin position="242"/>
        <end position="264"/>
    </location>
</feature>
<sequence>MEAEETNGPRIVISLSVLTGISFLTLITRVFCKARCGKPLGWDDHLLSASWACIVIYSGLTSAAVTHGIGHHRAFIAPGSLPVALRHLYAARFFSMIALAVSKSSFALTLLSMTRKPWQRNSLWFIIISLNLVVWICGFSLFFQCSPVRKAWDFTTSGTCWSVASQANVGVAAGAYSAIMDFALTVFPVVLIRDMPMGIWEKIGVLITMSLGIFAGIAGIVKSRLLPTTTRSTDFTFSSADLLIWSATETAVTIMAVSLPYLGLVIKELFPASQTPSEPRNEQKGWRFRITGKKYETLNDDWINGVGSSEDGGPRRGRLVMQDGKATVSYQ</sequence>
<keyword evidence="2 7" id="KW-0812">Transmembrane</keyword>
<dbReference type="AlphaFoldDB" id="A0AA39WFY2"/>
<evidence type="ECO:0000256" key="6">
    <source>
        <dbReference type="SAM" id="MobiDB-lite"/>
    </source>
</evidence>
<dbReference type="Pfam" id="PF20684">
    <property type="entry name" value="Fung_rhodopsin"/>
    <property type="match status" value="1"/>
</dbReference>
<feature type="region of interest" description="Disordered" evidence="6">
    <location>
        <begin position="306"/>
        <end position="331"/>
    </location>
</feature>
<gene>
    <name evidence="9" type="ORF">B0T14DRAFT_487018</name>
</gene>
<evidence type="ECO:0000256" key="1">
    <source>
        <dbReference type="ARBA" id="ARBA00004141"/>
    </source>
</evidence>
<feature type="transmembrane region" description="Helical" evidence="7">
    <location>
        <begin position="89"/>
        <end position="111"/>
    </location>
</feature>
<proteinExistence type="inferred from homology"/>
<feature type="transmembrane region" description="Helical" evidence="7">
    <location>
        <begin position="171"/>
        <end position="191"/>
    </location>
</feature>
<keyword evidence="4 7" id="KW-0472">Membrane</keyword>
<evidence type="ECO:0000256" key="3">
    <source>
        <dbReference type="ARBA" id="ARBA00022989"/>
    </source>
</evidence>